<dbReference type="InterPro" id="IPR007656">
    <property type="entry name" value="GTD-bd"/>
</dbReference>
<reference evidence="7 8" key="1">
    <citation type="journal article" date="2013" name="Front. Plant Sci.">
        <title>The Reference Genome of the Halophytic Plant Eutrema salsugineum.</title>
        <authorList>
            <person name="Yang R."/>
            <person name="Jarvis D.E."/>
            <person name="Chen H."/>
            <person name="Beilstein M.A."/>
            <person name="Grimwood J."/>
            <person name="Jenkins J."/>
            <person name="Shu S."/>
            <person name="Prochnik S."/>
            <person name="Xin M."/>
            <person name="Ma C."/>
            <person name="Schmutz J."/>
            <person name="Wing R.A."/>
            <person name="Mitchell-Olds T."/>
            <person name="Schumaker K.S."/>
            <person name="Wang X."/>
        </authorList>
    </citation>
    <scope>NUCLEOTIDE SEQUENCE [LARGE SCALE GENOMIC DNA]</scope>
</reference>
<proteinExistence type="predicted"/>
<accession>V4NFY2</accession>
<feature type="domain" description="GTD-binding" evidence="6">
    <location>
        <begin position="67"/>
        <end position="165"/>
    </location>
</feature>
<name>V4NFY2_EUTSA</name>
<feature type="coiled-coil region" evidence="5">
    <location>
        <begin position="73"/>
        <end position="103"/>
    </location>
</feature>
<keyword evidence="5" id="KW-0175">Coiled coil</keyword>
<evidence type="ECO:0000259" key="6">
    <source>
        <dbReference type="PROSITE" id="PS51775"/>
    </source>
</evidence>
<dbReference type="PANTHER" id="PTHR31422">
    <property type="entry name" value="BNAANNG28530D PROTEIN"/>
    <property type="match status" value="1"/>
</dbReference>
<keyword evidence="2" id="KW-0812">Transmembrane</keyword>
<dbReference type="eggNOG" id="ENOG502R5YD">
    <property type="taxonomic scope" value="Eukaryota"/>
</dbReference>
<dbReference type="OMA" id="DSPRNHE"/>
<protein>
    <recommendedName>
        <fullName evidence="6">GTD-binding domain-containing protein</fullName>
    </recommendedName>
</protein>
<evidence type="ECO:0000256" key="1">
    <source>
        <dbReference type="ARBA" id="ARBA00004370"/>
    </source>
</evidence>
<dbReference type="EMBL" id="KI517435">
    <property type="protein sequence ID" value="ESQ44996.1"/>
    <property type="molecule type" value="Genomic_DNA"/>
</dbReference>
<dbReference type="OrthoDB" id="1060521at2759"/>
<evidence type="ECO:0000256" key="3">
    <source>
        <dbReference type="ARBA" id="ARBA00022989"/>
    </source>
</evidence>
<evidence type="ECO:0000256" key="5">
    <source>
        <dbReference type="SAM" id="Coils"/>
    </source>
</evidence>
<organism evidence="7 8">
    <name type="scientific">Eutrema salsugineum</name>
    <name type="common">Saltwater cress</name>
    <name type="synonym">Sisymbrium salsugineum</name>
    <dbReference type="NCBI Taxonomy" id="72664"/>
    <lineage>
        <taxon>Eukaryota</taxon>
        <taxon>Viridiplantae</taxon>
        <taxon>Streptophyta</taxon>
        <taxon>Embryophyta</taxon>
        <taxon>Tracheophyta</taxon>
        <taxon>Spermatophyta</taxon>
        <taxon>Magnoliopsida</taxon>
        <taxon>eudicotyledons</taxon>
        <taxon>Gunneridae</taxon>
        <taxon>Pentapetalae</taxon>
        <taxon>rosids</taxon>
        <taxon>malvids</taxon>
        <taxon>Brassicales</taxon>
        <taxon>Brassicaceae</taxon>
        <taxon>Eutremeae</taxon>
        <taxon>Eutrema</taxon>
    </lineage>
</organism>
<evidence type="ECO:0000313" key="7">
    <source>
        <dbReference type="EMBL" id="ESQ44996.1"/>
    </source>
</evidence>
<dbReference type="PROSITE" id="PS51775">
    <property type="entry name" value="GTD_BINDING"/>
    <property type="match status" value="1"/>
</dbReference>
<comment type="subcellular location">
    <subcellularLocation>
        <location evidence="1">Membrane</location>
    </subcellularLocation>
</comment>
<dbReference type="STRING" id="72664.V4NFY2"/>
<keyword evidence="4" id="KW-0472">Membrane</keyword>
<keyword evidence="8" id="KW-1185">Reference proteome</keyword>
<dbReference type="AlphaFoldDB" id="V4NFY2"/>
<dbReference type="GO" id="GO:0080115">
    <property type="term" value="F:myosin XI tail binding"/>
    <property type="evidence" value="ECO:0007669"/>
    <property type="project" value="UniProtKB-ARBA"/>
</dbReference>
<feature type="coiled-coil region" evidence="5">
    <location>
        <begin position="313"/>
        <end position="340"/>
    </location>
</feature>
<dbReference type="PANTHER" id="PTHR31422:SF22">
    <property type="entry name" value="GTD-BINDING DOMAIN-CONTAINING PROTEIN"/>
    <property type="match status" value="1"/>
</dbReference>
<sequence>MDSELRFPTRDVVKCCDFGCDYSLGACSSDPWTRTVKRKFNEFKEGNMLLLRGSSDSSSNAKLLVENECAALLEALSSQRETVNGLHLELEEERNAAASAANETMSMILRLQREKAEIQMEARQFKSFAVEKMTHDQEKLTALEELLYEKEQAIEALSYEVEAYKHRLLSYGVTEAEMHDQILGFGRDSSTVGIDVYPCEVTSLKCSVDENRSVPDGNIDVIAAQSPRWPYYDPNSPLGTAKEIKGTVFTDSPMSTSSDRVYTIDSIHVGVSEVKIDDEPSKMSKGKLNGDQWNSPRYQEPFPTQQGVNEPDIEKLYTRLQALEADRESLRQIIVSMRTDKAQLVLLKEIAQHLSKETVSTNRRDPVSKMPSFKAFSVVTVFKWIVSFVSWKRKANPNKYVYDLSANNMGMLMILGEGSRTRRWSCLTSSHV</sequence>
<keyword evidence="3" id="KW-1133">Transmembrane helix</keyword>
<dbReference type="Pfam" id="PF04576">
    <property type="entry name" value="Zein-binding"/>
    <property type="match status" value="1"/>
</dbReference>
<dbReference type="Gramene" id="ESQ44996">
    <property type="protein sequence ID" value="ESQ44996"/>
    <property type="gene ID" value="EUTSA_v10010393mg"/>
</dbReference>
<evidence type="ECO:0000313" key="8">
    <source>
        <dbReference type="Proteomes" id="UP000030689"/>
    </source>
</evidence>
<gene>
    <name evidence="7" type="ORF">EUTSA_v10010393mg</name>
</gene>
<evidence type="ECO:0000256" key="4">
    <source>
        <dbReference type="ARBA" id="ARBA00023136"/>
    </source>
</evidence>
<dbReference type="KEGG" id="eus:EUTSA_v10010393mg"/>
<dbReference type="Proteomes" id="UP000030689">
    <property type="component" value="Unassembled WGS sequence"/>
</dbReference>
<evidence type="ECO:0000256" key="2">
    <source>
        <dbReference type="ARBA" id="ARBA00022692"/>
    </source>
</evidence>
<dbReference type="GO" id="GO:0016020">
    <property type="term" value="C:membrane"/>
    <property type="evidence" value="ECO:0007669"/>
    <property type="project" value="UniProtKB-SubCell"/>
</dbReference>